<evidence type="ECO:0008006" key="4">
    <source>
        <dbReference type="Google" id="ProtNLM"/>
    </source>
</evidence>
<feature type="transmembrane region" description="Helical" evidence="1">
    <location>
        <begin position="131"/>
        <end position="147"/>
    </location>
</feature>
<comment type="caution">
    <text evidence="2">The sequence shown here is derived from an EMBL/GenBank/DDBJ whole genome shotgun (WGS) entry which is preliminary data.</text>
</comment>
<keyword evidence="1" id="KW-1133">Transmembrane helix</keyword>
<evidence type="ECO:0000313" key="2">
    <source>
        <dbReference type="EMBL" id="MBW8484673.1"/>
    </source>
</evidence>
<proteinExistence type="predicted"/>
<keyword evidence="1" id="KW-0472">Membrane</keyword>
<gene>
    <name evidence="2" type="ORF">K1Y72_19975</name>
</gene>
<dbReference type="EMBL" id="JAIBOA010000012">
    <property type="protein sequence ID" value="MBW8484673.1"/>
    <property type="molecule type" value="Genomic_DNA"/>
</dbReference>
<evidence type="ECO:0000256" key="1">
    <source>
        <dbReference type="SAM" id="Phobius"/>
    </source>
</evidence>
<feature type="transmembrane region" description="Helical" evidence="1">
    <location>
        <begin position="107"/>
        <end position="125"/>
    </location>
</feature>
<evidence type="ECO:0000313" key="3">
    <source>
        <dbReference type="Proteomes" id="UP000774570"/>
    </source>
</evidence>
<keyword evidence="3" id="KW-1185">Reference proteome</keyword>
<organism evidence="2 3">
    <name type="scientific">Actinomadura parmotrematis</name>
    <dbReference type="NCBI Taxonomy" id="2864039"/>
    <lineage>
        <taxon>Bacteria</taxon>
        <taxon>Bacillati</taxon>
        <taxon>Actinomycetota</taxon>
        <taxon>Actinomycetes</taxon>
        <taxon>Streptosporangiales</taxon>
        <taxon>Thermomonosporaceae</taxon>
        <taxon>Actinomadura</taxon>
    </lineage>
</organism>
<feature type="transmembrane region" description="Helical" evidence="1">
    <location>
        <begin position="31"/>
        <end position="53"/>
    </location>
</feature>
<sequence>MALLSFVYLAALFGATGLTVALLVPARVRAAVPLLLALTAAGTVLCVVAAGLARYHDRRTTGPLPREARTALARAVRTGELPDDPALDGPLLALLERDAAARDRLRRWRFVLVPVLLAWLAVIVYTGEFRWGPFLGILVTSVFSAFLQRGRRDALRRLETAVRARLGEEAT</sequence>
<accession>A0ABS7FZ05</accession>
<protein>
    <recommendedName>
        <fullName evidence="4">Integral membrane protein</fullName>
    </recommendedName>
</protein>
<name>A0ABS7FZ05_9ACTN</name>
<dbReference type="RefSeq" id="WP_220167903.1">
    <property type="nucleotide sequence ID" value="NZ_JAIBOA010000012.1"/>
</dbReference>
<dbReference type="Proteomes" id="UP000774570">
    <property type="component" value="Unassembled WGS sequence"/>
</dbReference>
<reference evidence="2 3" key="1">
    <citation type="submission" date="2021-07" db="EMBL/GenBank/DDBJ databases">
        <title>Actinomadura sp. PM05-2 isolated from lichen.</title>
        <authorList>
            <person name="Somphong A."/>
            <person name="Phongsopitanun W."/>
            <person name="Tanasupawat S."/>
            <person name="Peongsungnone V."/>
        </authorList>
    </citation>
    <scope>NUCLEOTIDE SEQUENCE [LARGE SCALE GENOMIC DNA]</scope>
    <source>
        <strain evidence="2 3">PM05-2</strain>
    </source>
</reference>
<keyword evidence="1" id="KW-0812">Transmembrane</keyword>